<gene>
    <name evidence="1" type="ORF">J116_027755</name>
</gene>
<dbReference type="SUPFAM" id="SSF51569">
    <property type="entry name" value="Aldolase"/>
    <property type="match status" value="1"/>
</dbReference>
<dbReference type="Gene3D" id="3.20.20.70">
    <property type="entry name" value="Aldolase class I"/>
    <property type="match status" value="1"/>
</dbReference>
<evidence type="ECO:0008006" key="3">
    <source>
        <dbReference type="Google" id="ProtNLM"/>
    </source>
</evidence>
<reference evidence="1 2" key="1">
    <citation type="journal article" date="2013" name="Genome Announc.">
        <title>Genome Sequence of Streptomyces violaceusniger Strain SPC6, a Halotolerant Streptomycete That Exhibits Rapid Growth and Development.</title>
        <authorList>
            <person name="Chen X."/>
            <person name="Zhang B."/>
            <person name="Zhang W."/>
            <person name="Wu X."/>
            <person name="Zhang M."/>
            <person name="Chen T."/>
            <person name="Liu G."/>
            <person name="Dyson P."/>
        </authorList>
    </citation>
    <scope>NUCLEOTIDE SEQUENCE [LARGE SCALE GENOMIC DNA]</scope>
    <source>
        <strain evidence="1 2">SPC6</strain>
    </source>
</reference>
<dbReference type="OrthoDB" id="3424160at2"/>
<keyword evidence="2" id="KW-1185">Reference proteome</keyword>
<sequence>MIQACLNGGRTVDEHPEVPVTPSRLAAEARAARAAGARSVHLHPRDAAGRESLDVAVVEDAVRAVRRACPGLPVGVSTGLWMCEGDAGARQAAVEAWGAMTVRPDFASVNVGEPGFEKLTEVLTGWGVGVEAGVWSEEDAARLLAGPYAASCLRVLVEMIGLPPAEALSTADRVLELLARAQARVPILLHGEDESTWPVLDRALALGLETRIGLEDTLTDPQGRRVDGNAALVRIAFSRASAVGRA</sequence>
<dbReference type="RefSeq" id="WP_023590358.1">
    <property type="nucleotide sequence ID" value="NZ_ASHX02000001.1"/>
</dbReference>
<organism evidence="1 2">
    <name type="scientific">Streptomyces thermolilacinus SPC6</name>
    <dbReference type="NCBI Taxonomy" id="1306406"/>
    <lineage>
        <taxon>Bacteria</taxon>
        <taxon>Bacillati</taxon>
        <taxon>Actinomycetota</taxon>
        <taxon>Actinomycetes</taxon>
        <taxon>Kitasatosporales</taxon>
        <taxon>Streptomycetaceae</taxon>
        <taxon>Streptomyces</taxon>
    </lineage>
</organism>
<dbReference type="Pfam" id="PF05853">
    <property type="entry name" value="BKACE"/>
    <property type="match status" value="2"/>
</dbReference>
<proteinExistence type="predicted"/>
<name>A0A1D3DZD2_9ACTN</name>
<dbReference type="InterPro" id="IPR008567">
    <property type="entry name" value="BKACE"/>
</dbReference>
<dbReference type="PANTHER" id="PTHR37418">
    <property type="entry name" value="3-KETO-5-AMINOHEXANOATE CLEAVAGE ENZYME-RELATED"/>
    <property type="match status" value="1"/>
</dbReference>
<dbReference type="STRING" id="1306406.J116_027755"/>
<dbReference type="InterPro" id="IPR013785">
    <property type="entry name" value="Aldolase_TIM"/>
</dbReference>
<dbReference type="AlphaFoldDB" id="A0A1D3DZD2"/>
<dbReference type="eggNOG" id="COG3246">
    <property type="taxonomic scope" value="Bacteria"/>
</dbReference>
<accession>A0A1D3DZD2</accession>
<dbReference type="EMBL" id="ASHX02000001">
    <property type="protein sequence ID" value="OEJ97680.1"/>
    <property type="molecule type" value="Genomic_DNA"/>
</dbReference>
<evidence type="ECO:0000313" key="2">
    <source>
        <dbReference type="Proteomes" id="UP000095329"/>
    </source>
</evidence>
<protein>
    <recommendedName>
        <fullName evidence="3">3-keto-5-aminohexanoate cleavage protein</fullName>
    </recommendedName>
</protein>
<evidence type="ECO:0000313" key="1">
    <source>
        <dbReference type="EMBL" id="OEJ97680.1"/>
    </source>
</evidence>
<dbReference type="GO" id="GO:0043720">
    <property type="term" value="F:3-keto-5-aminohexanoate cleavage activity"/>
    <property type="evidence" value="ECO:0007669"/>
    <property type="project" value="InterPro"/>
</dbReference>
<comment type="caution">
    <text evidence="1">The sequence shown here is derived from an EMBL/GenBank/DDBJ whole genome shotgun (WGS) entry which is preliminary data.</text>
</comment>
<dbReference type="Proteomes" id="UP000095329">
    <property type="component" value="Unassembled WGS sequence"/>
</dbReference>
<dbReference type="PANTHER" id="PTHR37418:SF1">
    <property type="entry name" value="3-KETO-5-AMINOHEXANOATE CLEAVAGE PROTEIN"/>
    <property type="match status" value="1"/>
</dbReference>